<sequence length="63" mass="6770">DISLVVSSSHSEGKLGGVPAKNGHVAPTPKFKQRKVSAVQDFPPWYDRVAAPITRPSEQATNN</sequence>
<dbReference type="AlphaFoldDB" id="A0A9D3ZJ59"/>
<evidence type="ECO:0000313" key="2">
    <source>
        <dbReference type="EMBL" id="KAH1039416.1"/>
    </source>
</evidence>
<reference evidence="2 3" key="1">
    <citation type="journal article" date="2021" name="Plant Biotechnol. J.">
        <title>Multi-omics assisted identification of the key and species-specific regulatory components of drought-tolerant mechanisms in Gossypium stocksii.</title>
        <authorList>
            <person name="Yu D."/>
            <person name="Ke L."/>
            <person name="Zhang D."/>
            <person name="Wu Y."/>
            <person name="Sun Y."/>
            <person name="Mei J."/>
            <person name="Sun J."/>
            <person name="Sun Y."/>
        </authorList>
    </citation>
    <scope>NUCLEOTIDE SEQUENCE [LARGE SCALE GENOMIC DNA]</scope>
    <source>
        <strain evidence="3">cv. E1</strain>
        <tissue evidence="2">Leaf</tissue>
    </source>
</reference>
<comment type="caution">
    <text evidence="2">The sequence shown here is derived from an EMBL/GenBank/DDBJ whole genome shotgun (WGS) entry which is preliminary data.</text>
</comment>
<feature type="non-terminal residue" evidence="2">
    <location>
        <position position="1"/>
    </location>
</feature>
<keyword evidence="3" id="KW-1185">Reference proteome</keyword>
<organism evidence="2 3">
    <name type="scientific">Gossypium stocksii</name>
    <dbReference type="NCBI Taxonomy" id="47602"/>
    <lineage>
        <taxon>Eukaryota</taxon>
        <taxon>Viridiplantae</taxon>
        <taxon>Streptophyta</taxon>
        <taxon>Embryophyta</taxon>
        <taxon>Tracheophyta</taxon>
        <taxon>Spermatophyta</taxon>
        <taxon>Magnoliopsida</taxon>
        <taxon>eudicotyledons</taxon>
        <taxon>Gunneridae</taxon>
        <taxon>Pentapetalae</taxon>
        <taxon>rosids</taxon>
        <taxon>malvids</taxon>
        <taxon>Malvales</taxon>
        <taxon>Malvaceae</taxon>
        <taxon>Malvoideae</taxon>
        <taxon>Gossypium</taxon>
    </lineage>
</organism>
<dbReference type="Proteomes" id="UP000828251">
    <property type="component" value="Unassembled WGS sequence"/>
</dbReference>
<evidence type="ECO:0000256" key="1">
    <source>
        <dbReference type="SAM" id="MobiDB-lite"/>
    </source>
</evidence>
<name>A0A9D3ZJ59_9ROSI</name>
<feature type="region of interest" description="Disordered" evidence="1">
    <location>
        <begin position="1"/>
        <end position="36"/>
    </location>
</feature>
<accession>A0A9D3ZJ59</accession>
<gene>
    <name evidence="2" type="ORF">J1N35_041159</name>
</gene>
<evidence type="ECO:0000313" key="3">
    <source>
        <dbReference type="Proteomes" id="UP000828251"/>
    </source>
</evidence>
<feature type="compositionally biased region" description="Polar residues" evidence="1">
    <location>
        <begin position="1"/>
        <end position="10"/>
    </location>
</feature>
<proteinExistence type="predicted"/>
<protein>
    <submittedName>
        <fullName evidence="2">Uncharacterized protein</fullName>
    </submittedName>
</protein>
<dbReference type="EMBL" id="JAIQCV010000012">
    <property type="protein sequence ID" value="KAH1039416.1"/>
    <property type="molecule type" value="Genomic_DNA"/>
</dbReference>